<evidence type="ECO:0000256" key="2">
    <source>
        <dbReference type="ARBA" id="ARBA00005575"/>
    </source>
</evidence>
<dbReference type="InterPro" id="IPR011009">
    <property type="entry name" value="Kinase-like_dom_sf"/>
</dbReference>
<dbReference type="InterPro" id="IPR015421">
    <property type="entry name" value="PyrdxlP-dep_Trfase_major"/>
</dbReference>
<evidence type="ECO:0000256" key="5">
    <source>
        <dbReference type="ARBA" id="ARBA00022840"/>
    </source>
</evidence>
<evidence type="ECO:0000259" key="10">
    <source>
        <dbReference type="PROSITE" id="PS50006"/>
    </source>
</evidence>
<keyword evidence="7" id="KW-0456">Lyase</keyword>
<evidence type="ECO:0000256" key="8">
    <source>
        <dbReference type="PROSITE-ProRule" id="PRU10141"/>
    </source>
</evidence>
<evidence type="ECO:0008006" key="14">
    <source>
        <dbReference type="Google" id="ProtNLM"/>
    </source>
</evidence>
<dbReference type="Pfam" id="PF00069">
    <property type="entry name" value="Pkinase"/>
    <property type="match status" value="1"/>
</dbReference>
<dbReference type="FunFam" id="2.60.200.20:FF:000065">
    <property type="entry name" value="Serine/threonine-protein kinase RAD53"/>
    <property type="match status" value="1"/>
</dbReference>
<dbReference type="SMART" id="SM00240">
    <property type="entry name" value="FHA"/>
    <property type="match status" value="1"/>
</dbReference>
<dbReference type="GO" id="GO:0004672">
    <property type="term" value="F:protein kinase activity"/>
    <property type="evidence" value="ECO:0007669"/>
    <property type="project" value="InterPro"/>
</dbReference>
<dbReference type="GeneID" id="38127359"/>
<organism evidence="12 13">
    <name type="scientific">Aspergillus thermomutatus</name>
    <name type="common">Neosartorya pseudofischeri</name>
    <dbReference type="NCBI Taxonomy" id="41047"/>
    <lineage>
        <taxon>Eukaryota</taxon>
        <taxon>Fungi</taxon>
        <taxon>Dikarya</taxon>
        <taxon>Ascomycota</taxon>
        <taxon>Pezizomycotina</taxon>
        <taxon>Eurotiomycetes</taxon>
        <taxon>Eurotiomycetidae</taxon>
        <taxon>Eurotiales</taxon>
        <taxon>Aspergillaceae</taxon>
        <taxon>Aspergillus</taxon>
        <taxon>Aspergillus subgen. Fumigati</taxon>
    </lineage>
</organism>
<comment type="similarity">
    <text evidence="3">Belongs to the threonine aldolase family.</text>
</comment>
<dbReference type="GO" id="GO:0005524">
    <property type="term" value="F:ATP binding"/>
    <property type="evidence" value="ECO:0007669"/>
    <property type="project" value="UniProtKB-UniRule"/>
</dbReference>
<keyword evidence="6" id="KW-0663">Pyridoxal phosphate</keyword>
<feature type="region of interest" description="Disordered" evidence="9">
    <location>
        <begin position="886"/>
        <end position="906"/>
    </location>
</feature>
<keyword evidence="4 8" id="KW-0547">Nucleotide-binding</keyword>
<dbReference type="FunFam" id="3.30.200.20:FF:000470">
    <property type="entry name" value="Serine/threonine-protein kinase RAD53"/>
    <property type="match status" value="1"/>
</dbReference>
<dbReference type="PROSITE" id="PS00107">
    <property type="entry name" value="PROTEIN_KINASE_ATP"/>
    <property type="match status" value="1"/>
</dbReference>
<dbReference type="GO" id="GO:0006545">
    <property type="term" value="P:glycine biosynthetic process"/>
    <property type="evidence" value="ECO:0007669"/>
    <property type="project" value="TreeGrafter"/>
</dbReference>
<dbReference type="Gene3D" id="1.10.510.10">
    <property type="entry name" value="Transferase(Phosphotransferase) domain 1"/>
    <property type="match status" value="1"/>
</dbReference>
<dbReference type="GO" id="GO:0008732">
    <property type="term" value="F:L-allo-threonine aldolase activity"/>
    <property type="evidence" value="ECO:0007669"/>
    <property type="project" value="TreeGrafter"/>
</dbReference>
<accession>A0A397HFU5</accession>
<dbReference type="InterPro" id="IPR008984">
    <property type="entry name" value="SMAD_FHA_dom_sf"/>
</dbReference>
<dbReference type="PROSITE" id="PS50011">
    <property type="entry name" value="PROTEIN_KINASE_DOM"/>
    <property type="match status" value="1"/>
</dbReference>
<comment type="similarity">
    <text evidence="2">Belongs to the protein kinase superfamily. CAMK Ser/Thr protein kinase family. CHEK2 subfamily.</text>
</comment>
<name>A0A397HFU5_ASPTH</name>
<dbReference type="InterPro" id="IPR000253">
    <property type="entry name" value="FHA_dom"/>
</dbReference>
<dbReference type="FunFam" id="1.10.510.10:FF:000861">
    <property type="entry name" value="Serine/threonine-protein kinase RAD53"/>
    <property type="match status" value="1"/>
</dbReference>
<dbReference type="Proteomes" id="UP000215305">
    <property type="component" value="Unassembled WGS sequence"/>
</dbReference>
<dbReference type="PROSITE" id="PS50006">
    <property type="entry name" value="FHA_DOMAIN"/>
    <property type="match status" value="1"/>
</dbReference>
<dbReference type="VEuPathDB" id="FungiDB:CDV56_105385"/>
<evidence type="ECO:0000256" key="7">
    <source>
        <dbReference type="ARBA" id="ARBA00023239"/>
    </source>
</evidence>
<dbReference type="Pfam" id="PF00498">
    <property type="entry name" value="FHA"/>
    <property type="match status" value="1"/>
</dbReference>
<feature type="compositionally biased region" description="Acidic residues" evidence="9">
    <location>
        <begin position="892"/>
        <end position="902"/>
    </location>
</feature>
<dbReference type="InterPro" id="IPR023603">
    <property type="entry name" value="Low_specificity_L-TA-like"/>
</dbReference>
<dbReference type="Gene3D" id="3.40.640.10">
    <property type="entry name" value="Type I PLP-dependent aspartate aminotransferase-like (Major domain)"/>
    <property type="match status" value="1"/>
</dbReference>
<dbReference type="SUPFAM" id="SSF53383">
    <property type="entry name" value="PLP-dependent transferases"/>
    <property type="match status" value="1"/>
</dbReference>
<feature type="region of interest" description="Disordered" evidence="9">
    <location>
        <begin position="1048"/>
        <end position="1107"/>
    </location>
</feature>
<evidence type="ECO:0000313" key="12">
    <source>
        <dbReference type="EMBL" id="RHZ60446.1"/>
    </source>
</evidence>
<dbReference type="EMBL" id="NKHU02000052">
    <property type="protein sequence ID" value="RHZ60446.1"/>
    <property type="molecule type" value="Genomic_DNA"/>
</dbReference>
<dbReference type="InterPro" id="IPR015422">
    <property type="entry name" value="PyrdxlP-dep_Trfase_small"/>
</dbReference>
<evidence type="ECO:0000256" key="6">
    <source>
        <dbReference type="ARBA" id="ARBA00022898"/>
    </source>
</evidence>
<dbReference type="FunFam" id="3.40.640.10:FF:000030">
    <property type="entry name" value="Low-specificity L-threonine aldolase"/>
    <property type="match status" value="1"/>
</dbReference>
<dbReference type="SUPFAM" id="SSF49879">
    <property type="entry name" value="SMAD/FHA domain"/>
    <property type="match status" value="1"/>
</dbReference>
<dbReference type="InterPro" id="IPR001597">
    <property type="entry name" value="ArAA_b-elim_lyase/Thr_aldolase"/>
</dbReference>
<dbReference type="PANTHER" id="PTHR48097">
    <property type="entry name" value="L-THREONINE ALDOLASE-RELATED"/>
    <property type="match status" value="1"/>
</dbReference>
<protein>
    <recommendedName>
        <fullName evidence="14">Protein kinase domain-containing protein</fullName>
    </recommendedName>
</protein>
<sequence>MTKPTPSMLEAICQTTLLDDVFEEDPVTNDLQAYVAERTNHQSALLVMSGTMGNQVAIRTHLVQPPYSVLCDHRSHIVRYEAGGVSSLTGAMVQPIVPSNGIHLTLEDIQKHAVLAEDVHYCPTKLISLENTLDGMVMPLAEARRIAEWAHQNGVKVHLDGARLWEAVVSGAGSLPEYAGLFDSVSLCFSKGLGAPIGSIIVGSNEFIKKARWFRKSIGGGVRQAGVIAAAARVALEETFGPDPNGQKGKLRETHINAKRIAEMWTARGGKLQHPVHTNMVWLDLESSGVGPNDLAEIGKEMGLKLLGGRIVVHYRESHAVPKQHVMEATQESTQPCTDPRRIGRNNSGLLEEDVSDIICILHPTSLAAHEAVAATASLAPQHILQRDELEYEDPDTAALDIALRLSSNVRNVSLGFCFGRNRSRCDLLLAPDDNAKRISNTHFRIHLTGDGILMLEDLSTNGTVVDDCRLRKNQKENSRMLTNGSVIQVLRGNNASDEVRFVVRIPSRDGYAMRYTENMLRYLERAQRQPAGAMQKNRQGSVRPALEWTVANAYGMHWTGGSMYNVTGQIGKGAFATVYKLATKQHGAVYAAKELDKRRFMKNGILDQKVDNEMKIMKDLKHPNIVQYIDHHEHDRWIYIIMEYVPGGELSTYLSTHGKIPEDMVKTLARQLLHALQYLHKRRITHRDIKPDNILIASLEPLKVKLSDFGLSKVVQEETFLKTFCGTLLYCAPEVYPEYENYRRGEVRKRRRLGDPPPKTSPYDQSVDMWSFGAVLFHILSGTPPYTGRGDDRGSQMLRNIMTSEPDYDVLRREGVSEAGVDFVRRLLDRDPHSRPKESECFQHPWIRDVPDVDEYDDNDIQPTDFGALSDIGEDLENELDASQISLNDNPEPDIAGDESNELAQSKRPRIDYPPAQIHYPSLPNIESFPAALPIPDTTPRRLFGEITSSALRSSNVLGASMNAFGGDDLSVHDFVSSTGESIISDGNSLNSVLSLPDNPFAGSAPSLMGAENLVGQLNMNSWHPGTSAHGPLAAAELPALKTSVNEAVDDSPGPELNKETHPSTATPKGAKFSRRIELPLPDTASEHSSREVTRENSKAPCDKPEASAGEVFDIELAVTIDARTGRQISPDGIVSDNTSAALQHAVPTQIPPTISLHRREQSRPLLGKLTTLPGSIFDLTIRLEDRMTSWGRGPQATICHPDPMDTRIPAYALEVTFWAPAIEAQIAAGRNWMEVTGVMAILSTKTRKCIWVNDTELRRGSEGSNTREGFHFGKLYTGDIITVYRHRNKFLKFQCEFYHGDSARSRPEEEKGFVVRKVLMSKTGVAANRLPVRKDNDGAKSTV</sequence>
<dbReference type="InterPro" id="IPR017441">
    <property type="entry name" value="Protein_kinase_ATP_BS"/>
</dbReference>
<dbReference type="PROSITE" id="PS00108">
    <property type="entry name" value="PROTEIN_KINASE_ST"/>
    <property type="match status" value="1"/>
</dbReference>
<dbReference type="OrthoDB" id="504170at2759"/>
<proteinExistence type="inferred from homology"/>
<dbReference type="InterPro" id="IPR008271">
    <property type="entry name" value="Ser/Thr_kinase_AS"/>
</dbReference>
<comment type="caution">
    <text evidence="12">The sequence shown here is derived from an EMBL/GenBank/DDBJ whole genome shotgun (WGS) entry which is preliminary data.</text>
</comment>
<dbReference type="GO" id="GO:0005829">
    <property type="term" value="C:cytosol"/>
    <property type="evidence" value="ECO:0007669"/>
    <property type="project" value="TreeGrafter"/>
</dbReference>
<keyword evidence="5 8" id="KW-0067">ATP-binding</keyword>
<dbReference type="InterPro" id="IPR000719">
    <property type="entry name" value="Prot_kinase_dom"/>
</dbReference>
<feature type="domain" description="Protein kinase" evidence="11">
    <location>
        <begin position="565"/>
        <end position="848"/>
    </location>
</feature>
<comment type="cofactor">
    <cofactor evidence="1">
        <name>pyridoxal 5'-phosphate</name>
        <dbReference type="ChEBI" id="CHEBI:597326"/>
    </cofactor>
</comment>
<dbReference type="PANTHER" id="PTHR48097:SF9">
    <property type="entry name" value="L-THREONINE ALDOLASE"/>
    <property type="match status" value="1"/>
</dbReference>
<gene>
    <name evidence="12" type="ORF">CDV56_105385</name>
</gene>
<evidence type="ECO:0000256" key="4">
    <source>
        <dbReference type="ARBA" id="ARBA00022741"/>
    </source>
</evidence>
<dbReference type="STRING" id="41047.A0A397HFU5"/>
<reference evidence="12" key="1">
    <citation type="submission" date="2018-08" db="EMBL/GenBank/DDBJ databases">
        <title>Draft genome sequence of azole-resistant Aspergillus thermomutatus (Neosartorya pseudofischeri) strain HMR AF 39, isolated from a human nasal aspirate.</title>
        <authorList>
            <person name="Parent-Michaud M."/>
            <person name="Dufresne P.J."/>
            <person name="Fournier E."/>
            <person name="Martineau C."/>
            <person name="Moreira S."/>
            <person name="Perkins V."/>
            <person name="De Repentigny L."/>
            <person name="Dufresne S.F."/>
        </authorList>
    </citation>
    <scope>NUCLEOTIDE SEQUENCE [LARGE SCALE GENOMIC DNA]</scope>
    <source>
        <strain evidence="12">HMR AF 39</strain>
    </source>
</reference>
<evidence type="ECO:0000259" key="11">
    <source>
        <dbReference type="PROSITE" id="PS50011"/>
    </source>
</evidence>
<evidence type="ECO:0000256" key="9">
    <source>
        <dbReference type="SAM" id="MobiDB-lite"/>
    </source>
</evidence>
<dbReference type="Pfam" id="PF01212">
    <property type="entry name" value="Beta_elim_lyase"/>
    <property type="match status" value="1"/>
</dbReference>
<evidence type="ECO:0000313" key="13">
    <source>
        <dbReference type="Proteomes" id="UP000215305"/>
    </source>
</evidence>
<feature type="compositionally biased region" description="Basic and acidic residues" evidence="9">
    <location>
        <begin position="1086"/>
        <end position="1107"/>
    </location>
</feature>
<dbReference type="Gene3D" id="3.90.1150.10">
    <property type="entry name" value="Aspartate Aminotransferase, domain 1"/>
    <property type="match status" value="1"/>
</dbReference>
<feature type="domain" description="FHA" evidence="10">
    <location>
        <begin position="417"/>
        <end position="471"/>
    </location>
</feature>
<evidence type="ECO:0000256" key="1">
    <source>
        <dbReference type="ARBA" id="ARBA00001933"/>
    </source>
</evidence>
<dbReference type="InterPro" id="IPR015424">
    <property type="entry name" value="PyrdxlP-dep_Trfase"/>
</dbReference>
<dbReference type="SUPFAM" id="SSF56112">
    <property type="entry name" value="Protein kinase-like (PK-like)"/>
    <property type="match status" value="1"/>
</dbReference>
<dbReference type="NCBIfam" id="NF041359">
    <property type="entry name" value="GntG_guanitoxin"/>
    <property type="match status" value="1"/>
</dbReference>
<dbReference type="GO" id="GO:0006567">
    <property type="term" value="P:L-threonine catabolic process"/>
    <property type="evidence" value="ECO:0007669"/>
    <property type="project" value="TreeGrafter"/>
</dbReference>
<dbReference type="RefSeq" id="XP_026616074.1">
    <property type="nucleotide sequence ID" value="XM_026759004.1"/>
</dbReference>
<dbReference type="Gene3D" id="3.30.200.20">
    <property type="entry name" value="Phosphorylase Kinase, domain 1"/>
    <property type="match status" value="1"/>
</dbReference>
<feature type="binding site" evidence="8">
    <location>
        <position position="594"/>
    </location>
    <ligand>
        <name>ATP</name>
        <dbReference type="ChEBI" id="CHEBI:30616"/>
    </ligand>
</feature>
<evidence type="ECO:0000256" key="3">
    <source>
        <dbReference type="ARBA" id="ARBA00006966"/>
    </source>
</evidence>
<dbReference type="SMART" id="SM00220">
    <property type="entry name" value="S_TKc"/>
    <property type="match status" value="1"/>
</dbReference>
<dbReference type="Gene3D" id="2.60.200.20">
    <property type="match status" value="1"/>
</dbReference>
<keyword evidence="13" id="KW-1185">Reference proteome</keyword>